<gene>
    <name evidence="1" type="ORF">VSX56_06420</name>
</gene>
<organism evidence="1 2">
    <name type="scientific">Thioclava kandeliae</name>
    <dbReference type="NCBI Taxonomy" id="3070818"/>
    <lineage>
        <taxon>Bacteria</taxon>
        <taxon>Pseudomonadati</taxon>
        <taxon>Pseudomonadota</taxon>
        <taxon>Alphaproteobacteria</taxon>
        <taxon>Rhodobacterales</taxon>
        <taxon>Paracoccaceae</taxon>
        <taxon>Thioclava</taxon>
    </lineage>
</organism>
<dbReference type="SUPFAM" id="SSF58104">
    <property type="entry name" value="Methyl-accepting chemotaxis protein (MCP) signaling domain"/>
    <property type="match status" value="1"/>
</dbReference>
<evidence type="ECO:0000313" key="1">
    <source>
        <dbReference type="EMBL" id="MER5171407.1"/>
    </source>
</evidence>
<accession>A0ABV1SES4</accession>
<name>A0ABV1SES4_9RHOB</name>
<dbReference type="Gene3D" id="1.10.287.950">
    <property type="entry name" value="Methyl-accepting chemotaxis protein"/>
    <property type="match status" value="1"/>
</dbReference>
<evidence type="ECO:0008006" key="3">
    <source>
        <dbReference type="Google" id="ProtNLM"/>
    </source>
</evidence>
<evidence type="ECO:0000313" key="2">
    <source>
        <dbReference type="Proteomes" id="UP001438953"/>
    </source>
</evidence>
<reference evidence="1 2" key="1">
    <citation type="submission" date="2024-01" db="EMBL/GenBank/DDBJ databases">
        <authorList>
            <person name="Deng Y."/>
            <person name="Su J."/>
        </authorList>
    </citation>
    <scope>NUCLEOTIDE SEQUENCE [LARGE SCALE GENOMIC DNA]</scope>
    <source>
        <strain evidence="1 2">CPCC 100088</strain>
    </source>
</reference>
<dbReference type="Proteomes" id="UP001438953">
    <property type="component" value="Unassembled WGS sequence"/>
</dbReference>
<reference evidence="1 2" key="2">
    <citation type="submission" date="2024-06" db="EMBL/GenBank/DDBJ databases">
        <title>Thioclava kandeliae sp. nov. from a rhizosphere soil sample of Kandelia candel in a mangrove.</title>
        <authorList>
            <person name="Mu T."/>
        </authorList>
    </citation>
    <scope>NUCLEOTIDE SEQUENCE [LARGE SCALE GENOMIC DNA]</scope>
    <source>
        <strain evidence="1 2">CPCC 100088</strain>
    </source>
</reference>
<protein>
    <recommendedName>
        <fullName evidence="3">Methyl-accepting transducer domain-containing protein</fullName>
    </recommendedName>
</protein>
<sequence>MSIARAATLPGSDVSWPVVQQIQRQIESHFLDMGSLLLRTGHALDEQRVPIDELTRLKDDMIEATCRRLAQAKTGSHDLEQAMVTSMEAVKTLDTQVEILARELKCLWRSVRTMKIVGLNAKVSASELAGRHKGLSVFTTATGEIVQNSEQVLTDADTLVEKIRDRIARLATSGFGRQLEDMRQFTQNLVALAEMFEGLTNGNEAQLQLGGALLQRNADLAAALGEGLVALQVGDATRQRLEHCEQILSLPDPAGHSQIEDLACAQLRVASDTFTIEADRLSEKLVEALRISQELAGKGGGRQSKGTLFSQVGDITAAAETQLGLIRMVLLETGRQSSTLFSEFGQLSDRLRDIGALEEQMRIVGMNAIIGCGQLGDDGMALKEIARQLGQLAAENSRIYNDVKAALNGIETHIGKFITMMEQPAELVDRIETETRAIIDESGKLVRSGQQLRAGLVAAVTEVGEGLPKARRELDQLKRRLAEEARKAQPSQSLQALPDALDAKIMEIYSMEEERALHRALFGKEDAAASPPPADDIFF</sequence>
<proteinExistence type="predicted"/>
<dbReference type="EMBL" id="JAYWLC010000004">
    <property type="protein sequence ID" value="MER5171407.1"/>
    <property type="molecule type" value="Genomic_DNA"/>
</dbReference>
<comment type="caution">
    <text evidence="1">The sequence shown here is derived from an EMBL/GenBank/DDBJ whole genome shotgun (WGS) entry which is preliminary data.</text>
</comment>
<keyword evidence="2" id="KW-1185">Reference proteome</keyword>
<dbReference type="RefSeq" id="WP_350935723.1">
    <property type="nucleotide sequence ID" value="NZ_JAYWLC010000004.1"/>
</dbReference>